<dbReference type="Gene3D" id="3.40.50.2300">
    <property type="match status" value="1"/>
</dbReference>
<dbReference type="AlphaFoldDB" id="A0A099IC72"/>
<dbReference type="Proteomes" id="UP000030008">
    <property type="component" value="Unassembled WGS sequence"/>
</dbReference>
<dbReference type="Pfam" id="PF00874">
    <property type="entry name" value="PRD"/>
    <property type="match status" value="2"/>
</dbReference>
<dbReference type="InterPro" id="IPR013196">
    <property type="entry name" value="HTH_11"/>
</dbReference>
<feature type="domain" description="PRD" evidence="7">
    <location>
        <begin position="190"/>
        <end position="297"/>
    </location>
</feature>
<dbReference type="Pfam" id="PF08279">
    <property type="entry name" value="HTH_11"/>
    <property type="match status" value="1"/>
</dbReference>
<accession>A0A099IC72</accession>
<dbReference type="GO" id="GO:0006355">
    <property type="term" value="P:regulation of DNA-templated transcription"/>
    <property type="evidence" value="ECO:0007669"/>
    <property type="project" value="InterPro"/>
</dbReference>
<organism evidence="8 9">
    <name type="scientific">Clostridium innocuum</name>
    <dbReference type="NCBI Taxonomy" id="1522"/>
    <lineage>
        <taxon>Bacteria</taxon>
        <taxon>Bacillati</taxon>
        <taxon>Bacillota</taxon>
        <taxon>Clostridia</taxon>
        <taxon>Eubacteriales</taxon>
        <taxon>Clostridiaceae</taxon>
        <taxon>Clostridium</taxon>
    </lineage>
</organism>
<keyword evidence="3" id="KW-0805">Transcription regulation</keyword>
<evidence type="ECO:0000256" key="1">
    <source>
        <dbReference type="ARBA" id="ARBA00022679"/>
    </source>
</evidence>
<dbReference type="Gene3D" id="3.40.930.10">
    <property type="entry name" value="Mannitol-specific EII, Chain A"/>
    <property type="match status" value="1"/>
</dbReference>
<name>A0A099IC72_CLOIN</name>
<dbReference type="Pfam" id="PF00359">
    <property type="entry name" value="PTS_EIIA_2"/>
    <property type="match status" value="1"/>
</dbReference>
<keyword evidence="2" id="KW-0677">Repeat</keyword>
<evidence type="ECO:0000256" key="3">
    <source>
        <dbReference type="ARBA" id="ARBA00023015"/>
    </source>
</evidence>
<evidence type="ECO:0000259" key="5">
    <source>
        <dbReference type="PROSITE" id="PS51094"/>
    </source>
</evidence>
<keyword evidence="4" id="KW-0804">Transcription</keyword>
<feature type="domain" description="PTS EIIB type-2" evidence="6">
    <location>
        <begin position="408"/>
        <end position="497"/>
    </location>
</feature>
<dbReference type="InterPro" id="IPR011608">
    <property type="entry name" value="PRD"/>
</dbReference>
<evidence type="ECO:0000313" key="9">
    <source>
        <dbReference type="Proteomes" id="UP000030008"/>
    </source>
</evidence>
<feature type="domain" description="PRD" evidence="7">
    <location>
        <begin position="300"/>
        <end position="407"/>
    </location>
</feature>
<evidence type="ECO:0000256" key="4">
    <source>
        <dbReference type="ARBA" id="ARBA00023163"/>
    </source>
</evidence>
<keyword evidence="8" id="KW-0813">Transport</keyword>
<comment type="caution">
    <text evidence="8">The sequence shown here is derived from an EMBL/GenBank/DDBJ whole genome shotgun (WGS) entry which is preliminary data.</text>
</comment>
<dbReference type="RefSeq" id="WP_044903947.1">
    <property type="nucleotide sequence ID" value="NZ_JQIF01000014.1"/>
</dbReference>
<dbReference type="SUPFAM" id="SSF52794">
    <property type="entry name" value="PTS system IIB component-like"/>
    <property type="match status" value="1"/>
</dbReference>
<evidence type="ECO:0000313" key="8">
    <source>
        <dbReference type="EMBL" id="KGJ54538.1"/>
    </source>
</evidence>
<dbReference type="CDD" id="cd05568">
    <property type="entry name" value="PTS_IIB_bgl_like"/>
    <property type="match status" value="1"/>
</dbReference>
<dbReference type="InterPro" id="IPR036634">
    <property type="entry name" value="PRD_sf"/>
</dbReference>
<proteinExistence type="predicted"/>
<dbReference type="SUPFAM" id="SSF55804">
    <property type="entry name" value="Phoshotransferase/anion transport protein"/>
    <property type="match status" value="1"/>
</dbReference>
<dbReference type="PROSITE" id="PS51099">
    <property type="entry name" value="PTS_EIIB_TYPE_2"/>
    <property type="match status" value="1"/>
</dbReference>
<dbReference type="GO" id="GO:0008982">
    <property type="term" value="F:protein-N(PI)-phosphohistidine-sugar phosphotransferase activity"/>
    <property type="evidence" value="ECO:0007669"/>
    <property type="project" value="InterPro"/>
</dbReference>
<evidence type="ECO:0000259" key="6">
    <source>
        <dbReference type="PROSITE" id="PS51099"/>
    </source>
</evidence>
<dbReference type="InterPro" id="IPR036095">
    <property type="entry name" value="PTS_EIIB-like_sf"/>
</dbReference>
<reference evidence="8 9" key="1">
    <citation type="submission" date="2014-08" db="EMBL/GenBank/DDBJ databases">
        <title>Clostridium innocuum, an unnegligible vancomycin-resistant pathogen causing extra-intestinal infections.</title>
        <authorList>
            <person name="Feng Y."/>
            <person name="Chiu C.-H."/>
        </authorList>
    </citation>
    <scope>NUCLEOTIDE SEQUENCE [LARGE SCALE GENOMIC DNA]</scope>
    <source>
        <strain evidence="8 9">AN88</strain>
    </source>
</reference>
<dbReference type="InterPro" id="IPR002178">
    <property type="entry name" value="PTS_EIIA_type-2_dom"/>
</dbReference>
<dbReference type="PROSITE" id="PS00372">
    <property type="entry name" value="PTS_EIIA_TYPE_2_HIS"/>
    <property type="match status" value="1"/>
</dbReference>
<dbReference type="PROSITE" id="PS51372">
    <property type="entry name" value="PRD_2"/>
    <property type="match status" value="2"/>
</dbReference>
<dbReference type="CDD" id="cd00211">
    <property type="entry name" value="PTS_IIA_fru"/>
    <property type="match status" value="1"/>
</dbReference>
<dbReference type="SUPFAM" id="SSF63520">
    <property type="entry name" value="PTS-regulatory domain, PRD"/>
    <property type="match status" value="2"/>
</dbReference>
<gene>
    <name evidence="8" type="ORF">CIAN88_02620</name>
</gene>
<dbReference type="GO" id="GO:0009401">
    <property type="term" value="P:phosphoenolpyruvate-dependent sugar phosphotransferase system"/>
    <property type="evidence" value="ECO:0007669"/>
    <property type="project" value="InterPro"/>
</dbReference>
<evidence type="ECO:0000256" key="2">
    <source>
        <dbReference type="ARBA" id="ARBA00022737"/>
    </source>
</evidence>
<evidence type="ECO:0000259" key="7">
    <source>
        <dbReference type="PROSITE" id="PS51372"/>
    </source>
</evidence>
<dbReference type="InterPro" id="IPR016152">
    <property type="entry name" value="PTrfase/Anion_transptr"/>
</dbReference>
<dbReference type="PROSITE" id="PS51094">
    <property type="entry name" value="PTS_EIIA_TYPE_2"/>
    <property type="match status" value="1"/>
</dbReference>
<dbReference type="Gene3D" id="1.10.10.10">
    <property type="entry name" value="Winged helix-like DNA-binding domain superfamily/Winged helix DNA-binding domain"/>
    <property type="match status" value="1"/>
</dbReference>
<protein>
    <submittedName>
        <fullName evidence="8">PTS sugar transporter subunit IIA</fullName>
    </submittedName>
</protein>
<dbReference type="PANTHER" id="PTHR30185:SF18">
    <property type="entry name" value="TRANSCRIPTIONAL REGULATOR MTLR"/>
    <property type="match status" value="1"/>
</dbReference>
<keyword evidence="1" id="KW-0808">Transferase</keyword>
<dbReference type="Gene3D" id="1.10.1790.10">
    <property type="entry name" value="PRD domain"/>
    <property type="match status" value="2"/>
</dbReference>
<dbReference type="EMBL" id="JQIF01000014">
    <property type="protein sequence ID" value="KGJ54538.1"/>
    <property type="molecule type" value="Genomic_DNA"/>
</dbReference>
<dbReference type="InterPro" id="IPR050661">
    <property type="entry name" value="BglG_antiterminators"/>
</dbReference>
<keyword evidence="8" id="KW-0762">Sugar transport</keyword>
<dbReference type="InterPro" id="IPR036388">
    <property type="entry name" value="WH-like_DNA-bd_sf"/>
</dbReference>
<sequence>MKTSALSKFLNLLLEESDYRKTSYFAEKLMVSNKTISNYITELRYHMKEYELDITAKHGVGIRMEGDQSAVKLLQKSIQRTAGDSLTSECRRKKIMEKLLMLDESISVRRLSDEFCISSTSIVKDLEKVEQELLQQDILLLRTKAGTRIEAKEQRIRSAKRKFIFEEIMSLTQQDQIMDLTLCTKILSRYVADELQIIARSMIEIAQDKLGFRMDTNYYAQIFISYSIFIQRIKKGHEITEAPARPVVTELHVLKTYPITEEIIQWLKEVHHIRVNDLDIRWVNARLSGVYHEDRKETADYSPIILDTVTELISSIGDIFNADFISDELLKNGLSKHFIPMIARLKNNIKITHPFIMQIKQQYTAMFSVVSLASSILEKKLGFTLSDDEIGFILIHFQAALERHNLSKKIAVVYNCGLASAMLIENQIKINLPTFDVIELINIHDLKKEYLRHFDFIIATMELDMKDIPSVVISPVADFGDIQRIKQTYEKLIRNVKESRFPYLIQAISADTILVHEKCKTKEDILKKANEILLKKGYVEEEFFESVKNREKISSTEIGNGIAIPHGSDKYVKQTSIVLITLEDAILWRDDMVSVILFTAVSFEQKDTMRRLLKDLYHLISSENFIEKIQKAASIEEILGIFYGRGL</sequence>
<dbReference type="InterPro" id="IPR013011">
    <property type="entry name" value="PTS_EIIB_2"/>
</dbReference>
<dbReference type="PANTHER" id="PTHR30185">
    <property type="entry name" value="CRYPTIC BETA-GLUCOSIDE BGL OPERON ANTITERMINATOR"/>
    <property type="match status" value="1"/>
</dbReference>
<feature type="domain" description="PTS EIIA type-2" evidence="5">
    <location>
        <begin position="506"/>
        <end position="645"/>
    </location>
</feature>